<dbReference type="RefSeq" id="WP_209808816.1">
    <property type="nucleotide sequence ID" value="NZ_JAGGKT010000001.1"/>
</dbReference>
<dbReference type="Proteomes" id="UP001519343">
    <property type="component" value="Unassembled WGS sequence"/>
</dbReference>
<accession>A0ABS4GLF2</accession>
<evidence type="ECO:0008006" key="3">
    <source>
        <dbReference type="Google" id="ProtNLM"/>
    </source>
</evidence>
<name>A0ABS4GLF2_9BACL</name>
<organism evidence="1 2">
    <name type="scientific">Ammoniphilus resinae</name>
    <dbReference type="NCBI Taxonomy" id="861532"/>
    <lineage>
        <taxon>Bacteria</taxon>
        <taxon>Bacillati</taxon>
        <taxon>Bacillota</taxon>
        <taxon>Bacilli</taxon>
        <taxon>Bacillales</taxon>
        <taxon>Paenibacillaceae</taxon>
        <taxon>Aneurinibacillus group</taxon>
        <taxon>Ammoniphilus</taxon>
    </lineage>
</organism>
<evidence type="ECO:0000313" key="1">
    <source>
        <dbReference type="EMBL" id="MBP1930745.1"/>
    </source>
</evidence>
<reference evidence="1 2" key="1">
    <citation type="submission" date="2021-03" db="EMBL/GenBank/DDBJ databases">
        <title>Genomic Encyclopedia of Type Strains, Phase IV (KMG-IV): sequencing the most valuable type-strain genomes for metagenomic binning, comparative biology and taxonomic classification.</title>
        <authorList>
            <person name="Goeker M."/>
        </authorList>
    </citation>
    <scope>NUCLEOTIDE SEQUENCE [LARGE SCALE GENOMIC DNA]</scope>
    <source>
        <strain evidence="1 2">DSM 24738</strain>
    </source>
</reference>
<evidence type="ECO:0000313" key="2">
    <source>
        <dbReference type="Proteomes" id="UP001519343"/>
    </source>
</evidence>
<dbReference type="PANTHER" id="PTHR34374:SF1">
    <property type="entry name" value="LARGE RIBOSOMAL RNA SUBUNIT ACCUMULATION PROTEIN YCED HOMOLOG 1, CHLOROPLASTIC"/>
    <property type="match status" value="1"/>
</dbReference>
<gene>
    <name evidence="1" type="ORF">J2Z37_000732</name>
</gene>
<dbReference type="EMBL" id="JAGGKT010000001">
    <property type="protein sequence ID" value="MBP1930745.1"/>
    <property type="molecule type" value="Genomic_DNA"/>
</dbReference>
<sequence>MMKILLHELEKAKGQALPLEGFVDVKSVRLDGTETLTDVRFSGECHKEADLVIVTGTITGIIQAKCAKCLTPTEYSLNVLFDEKFSEAPVDEESDIHFFHSGMIDLSPYLVEAIVLELPYVYVCKEDCLGLCPTCGTNRNEKQCECKNERIDPRLADLALFFEKNKSDNK</sequence>
<keyword evidence="2" id="KW-1185">Reference proteome</keyword>
<protein>
    <recommendedName>
        <fullName evidence="3">DUF177 domain-containing protein</fullName>
    </recommendedName>
</protein>
<dbReference type="InterPro" id="IPR003772">
    <property type="entry name" value="YceD"/>
</dbReference>
<dbReference type="PANTHER" id="PTHR34374">
    <property type="entry name" value="LARGE RIBOSOMAL RNA SUBUNIT ACCUMULATION PROTEIN YCED HOMOLOG 1, CHLOROPLASTIC"/>
    <property type="match status" value="1"/>
</dbReference>
<comment type="caution">
    <text evidence="1">The sequence shown here is derived from an EMBL/GenBank/DDBJ whole genome shotgun (WGS) entry which is preliminary data.</text>
</comment>
<dbReference type="Pfam" id="PF02620">
    <property type="entry name" value="YceD"/>
    <property type="match status" value="1"/>
</dbReference>
<proteinExistence type="predicted"/>